<keyword evidence="1" id="KW-1133">Transmembrane helix</keyword>
<evidence type="ECO:0000313" key="2">
    <source>
        <dbReference type="EMBL" id="MFD1543307.1"/>
    </source>
</evidence>
<sequence>MGGTLFGPGIYVVAIFIFGLGPIVLIPAAIFGVAILYVVALATSRGSLLTESPGGRLAWASAILALGVIGWVAGATAFAALGLAVTGWLWWWLLSAVPFALAAALCAGGWASIVAIALTAALILTGCIAH</sequence>
<comment type="caution">
    <text evidence="2">The sequence shown here is derived from an EMBL/GenBank/DDBJ whole genome shotgun (WGS) entry which is preliminary data.</text>
</comment>
<keyword evidence="1" id="KW-0812">Transmembrane</keyword>
<gene>
    <name evidence="2" type="ORF">ACFSJ0_40100</name>
</gene>
<keyword evidence="3" id="KW-1185">Reference proteome</keyword>
<evidence type="ECO:0000256" key="1">
    <source>
        <dbReference type="SAM" id="Phobius"/>
    </source>
</evidence>
<feature type="transmembrane region" description="Helical" evidence="1">
    <location>
        <begin position="63"/>
        <end position="93"/>
    </location>
</feature>
<feature type="transmembrane region" description="Helical" evidence="1">
    <location>
        <begin position="12"/>
        <end position="42"/>
    </location>
</feature>
<name>A0ABW4GPZ6_9ACTN</name>
<dbReference type="RefSeq" id="WP_219536176.1">
    <property type="nucleotide sequence ID" value="NZ_JAHKRM010000028.1"/>
</dbReference>
<reference evidence="3" key="1">
    <citation type="journal article" date="2019" name="Int. J. Syst. Evol. Microbiol.">
        <title>The Global Catalogue of Microorganisms (GCM) 10K type strain sequencing project: providing services to taxonomists for standard genome sequencing and annotation.</title>
        <authorList>
            <consortium name="The Broad Institute Genomics Platform"/>
            <consortium name="The Broad Institute Genome Sequencing Center for Infectious Disease"/>
            <person name="Wu L."/>
            <person name="Ma J."/>
        </authorList>
    </citation>
    <scope>NUCLEOTIDE SEQUENCE [LARGE SCALE GENOMIC DNA]</scope>
    <source>
        <strain evidence="3">CGMCC 1.15399</strain>
    </source>
</reference>
<feature type="transmembrane region" description="Helical" evidence="1">
    <location>
        <begin position="99"/>
        <end position="124"/>
    </location>
</feature>
<proteinExistence type="predicted"/>
<organism evidence="2 3">
    <name type="scientific">Nonomuraea guangzhouensis</name>
    <dbReference type="NCBI Taxonomy" id="1291555"/>
    <lineage>
        <taxon>Bacteria</taxon>
        <taxon>Bacillati</taxon>
        <taxon>Actinomycetota</taxon>
        <taxon>Actinomycetes</taxon>
        <taxon>Streptosporangiales</taxon>
        <taxon>Streptosporangiaceae</taxon>
        <taxon>Nonomuraea</taxon>
    </lineage>
</organism>
<evidence type="ECO:0000313" key="3">
    <source>
        <dbReference type="Proteomes" id="UP001597097"/>
    </source>
</evidence>
<dbReference type="EMBL" id="JBHUCM010000038">
    <property type="protein sequence ID" value="MFD1543307.1"/>
    <property type="molecule type" value="Genomic_DNA"/>
</dbReference>
<dbReference type="Proteomes" id="UP001597097">
    <property type="component" value="Unassembled WGS sequence"/>
</dbReference>
<protein>
    <submittedName>
        <fullName evidence="2">Uncharacterized protein</fullName>
    </submittedName>
</protein>
<accession>A0ABW4GPZ6</accession>
<keyword evidence="1" id="KW-0472">Membrane</keyword>